<feature type="compositionally biased region" description="Pro residues" evidence="1">
    <location>
        <begin position="113"/>
        <end position="135"/>
    </location>
</feature>
<comment type="caution">
    <text evidence="2">The sequence shown here is derived from an EMBL/GenBank/DDBJ whole genome shotgun (WGS) entry which is preliminary data.</text>
</comment>
<evidence type="ECO:0000256" key="1">
    <source>
        <dbReference type="SAM" id="MobiDB-lite"/>
    </source>
</evidence>
<feature type="region of interest" description="Disordered" evidence="1">
    <location>
        <begin position="111"/>
        <end position="147"/>
    </location>
</feature>
<proteinExistence type="predicted"/>
<gene>
    <name evidence="2" type="ORF">EYF80_009401</name>
</gene>
<dbReference type="Proteomes" id="UP000314294">
    <property type="component" value="Unassembled WGS sequence"/>
</dbReference>
<name>A0A4Z2IRJ2_9TELE</name>
<feature type="region of interest" description="Disordered" evidence="1">
    <location>
        <begin position="366"/>
        <end position="388"/>
    </location>
</feature>
<organism evidence="2 3">
    <name type="scientific">Liparis tanakae</name>
    <name type="common">Tanaka's snailfish</name>
    <dbReference type="NCBI Taxonomy" id="230148"/>
    <lineage>
        <taxon>Eukaryota</taxon>
        <taxon>Metazoa</taxon>
        <taxon>Chordata</taxon>
        <taxon>Craniata</taxon>
        <taxon>Vertebrata</taxon>
        <taxon>Euteleostomi</taxon>
        <taxon>Actinopterygii</taxon>
        <taxon>Neopterygii</taxon>
        <taxon>Teleostei</taxon>
        <taxon>Neoteleostei</taxon>
        <taxon>Acanthomorphata</taxon>
        <taxon>Eupercaria</taxon>
        <taxon>Perciformes</taxon>
        <taxon>Cottioidei</taxon>
        <taxon>Cottales</taxon>
        <taxon>Liparidae</taxon>
        <taxon>Liparis</taxon>
    </lineage>
</organism>
<protein>
    <submittedName>
        <fullName evidence="2">Uncharacterized protein</fullName>
    </submittedName>
</protein>
<accession>A0A4Z2IRJ2</accession>
<dbReference type="AlphaFoldDB" id="A0A4Z2IRJ2"/>
<evidence type="ECO:0000313" key="3">
    <source>
        <dbReference type="Proteomes" id="UP000314294"/>
    </source>
</evidence>
<sequence>MSAFISQWTMRHMLIATSPPATIKGRRPIYTHSAAQPDGLPKNSSRNLSPPSSLFVFLSSRRHFCHSAAPMQLVSSATMYLSAPSLWISSISALWPWEPLGSRSFWDHFSPPAASPPPPPPPTPPPPPPPTPPPLALLAPEGPSGSGEARLCHISFTPSTTQRLMFLREKPFLKRALGWLTDTSSELRDCPKADTLWVDWGPREAVGFTGSPGVLASLVEVVAVGQRAALDSQERDDAVLGCGVGAVLPRRGRRVLPGLGQRCREALEEVLGKVLREAGIGAGRVVARILQKEALELVSKVCSGGSSVELAELSPVRQRARGGELRATGHRRAVHHWAMATRRGEAGRRKRNTVLLWRKRLQRVSGRNNTAAQREGHDEGKYTGVTTL</sequence>
<reference evidence="2 3" key="1">
    <citation type="submission" date="2019-03" db="EMBL/GenBank/DDBJ databases">
        <title>First draft genome of Liparis tanakae, snailfish: a comprehensive survey of snailfish specific genes.</title>
        <authorList>
            <person name="Kim W."/>
            <person name="Song I."/>
            <person name="Jeong J.-H."/>
            <person name="Kim D."/>
            <person name="Kim S."/>
            <person name="Ryu S."/>
            <person name="Song J.Y."/>
            <person name="Lee S.K."/>
        </authorList>
    </citation>
    <scope>NUCLEOTIDE SEQUENCE [LARGE SCALE GENOMIC DNA]</scope>
    <source>
        <tissue evidence="2">Muscle</tissue>
    </source>
</reference>
<keyword evidence="3" id="KW-1185">Reference proteome</keyword>
<dbReference type="SUPFAM" id="SSF101447">
    <property type="entry name" value="Formin homology 2 domain (FH2 domain)"/>
    <property type="match status" value="1"/>
</dbReference>
<evidence type="ECO:0000313" key="2">
    <source>
        <dbReference type="EMBL" id="TNN80377.1"/>
    </source>
</evidence>
<dbReference type="EMBL" id="SRLO01000055">
    <property type="protein sequence ID" value="TNN80377.1"/>
    <property type="molecule type" value="Genomic_DNA"/>
</dbReference>